<feature type="chain" id="PRO_5028935655" description="Lipoprotein" evidence="1">
    <location>
        <begin position="25"/>
        <end position="508"/>
    </location>
</feature>
<dbReference type="EMBL" id="WQLB01000020">
    <property type="protein sequence ID" value="MVN87880.1"/>
    <property type="molecule type" value="Genomic_DNA"/>
</dbReference>
<comment type="caution">
    <text evidence="2">The sequence shown here is derived from an EMBL/GenBank/DDBJ whole genome shotgun (WGS) entry which is preliminary data.</text>
</comment>
<reference evidence="2 3" key="1">
    <citation type="submission" date="2019-12" db="EMBL/GenBank/DDBJ databases">
        <title>Deinococcus sp. HMF7620 Genome sequencing and assembly.</title>
        <authorList>
            <person name="Kang H."/>
            <person name="Kim H."/>
            <person name="Joh K."/>
        </authorList>
    </citation>
    <scope>NUCLEOTIDE SEQUENCE [LARGE SCALE GENOMIC DNA]</scope>
    <source>
        <strain evidence="2 3">HMF7620</strain>
    </source>
</reference>
<protein>
    <recommendedName>
        <fullName evidence="4">Lipoprotein</fullName>
    </recommendedName>
</protein>
<proteinExistence type="predicted"/>
<accession>A0A7C9LVD5</accession>
<dbReference type="RefSeq" id="WP_157459943.1">
    <property type="nucleotide sequence ID" value="NZ_WQLB01000020.1"/>
</dbReference>
<feature type="signal peptide" evidence="1">
    <location>
        <begin position="1"/>
        <end position="24"/>
    </location>
</feature>
<dbReference type="AlphaFoldDB" id="A0A7C9LVD5"/>
<dbReference type="Proteomes" id="UP000483286">
    <property type="component" value="Unassembled WGS sequence"/>
</dbReference>
<keyword evidence="1" id="KW-0732">Signal</keyword>
<gene>
    <name evidence="2" type="ORF">GO986_14050</name>
</gene>
<sequence length="508" mass="54284">MVRPAPSLLVLTGLLTLLTTPVAAQEEPSAPIKTSTKTCGAYTLKLSENGFDDPADRVSITRGGVTSATISDTAVDVNWCRDVTGDGVPEVLLSGFSGGAHCCFTHTLYSLTTPPRKLLTYFGAHSDGLDARQLDGKGPLELVGSDWRFAYAYGLSFAESIPLPVVFSYVNGQYVDNTRSFPGFLRGFTGPASTVNDKSSGGDVLANYATLVAIGQPGEAQAYVQKLPARFRAWLTNYGPDIRQVMNDYGMTDWPVRAGVPFSAARLGLGGAFTAPGKREYLGLVAQGNAATLRLYRPQGAGIVAGPTLLSGPIRSQADGYLDTAWFPLTTVRRASGRDDALVFDERSGSARYLAYRVSAGAVTELKDDALAVTARLLGDLSNVAKQVASQYRDVRRTPAQVAEGQRRIDAAAARAQPWLKLTNADLPPARTLGNFGFDSLELSQDSAAQARAVLPVSLGFADETTDSEYIDGERYTMTINLTRGAQGWAVKDWTLAAREGELYPDGP</sequence>
<evidence type="ECO:0000313" key="3">
    <source>
        <dbReference type="Proteomes" id="UP000483286"/>
    </source>
</evidence>
<evidence type="ECO:0008006" key="4">
    <source>
        <dbReference type="Google" id="ProtNLM"/>
    </source>
</evidence>
<name>A0A7C9LVD5_9DEIO</name>
<organism evidence="2 3">
    <name type="scientific">Deinococcus arboris</name>
    <dbReference type="NCBI Taxonomy" id="2682977"/>
    <lineage>
        <taxon>Bacteria</taxon>
        <taxon>Thermotogati</taxon>
        <taxon>Deinococcota</taxon>
        <taxon>Deinococci</taxon>
        <taxon>Deinococcales</taxon>
        <taxon>Deinococcaceae</taxon>
        <taxon>Deinococcus</taxon>
    </lineage>
</organism>
<evidence type="ECO:0000313" key="2">
    <source>
        <dbReference type="EMBL" id="MVN87880.1"/>
    </source>
</evidence>
<evidence type="ECO:0000256" key="1">
    <source>
        <dbReference type="SAM" id="SignalP"/>
    </source>
</evidence>
<keyword evidence="3" id="KW-1185">Reference proteome</keyword>